<feature type="coiled-coil region" evidence="1">
    <location>
        <begin position="191"/>
        <end position="218"/>
    </location>
</feature>
<evidence type="ECO:0000256" key="1">
    <source>
        <dbReference type="SAM" id="Coils"/>
    </source>
</evidence>
<sequence length="274" mass="30015">MYLILENHIFILHHYITHIHEQPVWMDKPNYGLQPNQLQLHQQMQDLHQTVSVMQQQQQPQAIGQQPLVPYQLPPTLEQLHNGANMQANLQGTQMDMAGVGSGRIAANNEVASMLVSKTSPSTSTLIVTPPSVKLVTLPVGVTLNNGSNSSVDGEETTAMGTLHTHTPVHDAHTPVHAAQTPVHTAHNPINAVAHASLARLEVNLEELEMEAREQDAQASGAVLALAMGVCITALLVVLVGCRLRGVRRRLRRHRGTRSPYAHDADYLVNGMYL</sequence>
<dbReference type="PANTHER" id="PTHR46876:SF1">
    <property type="entry name" value="LOW-DENSITY LIPOPROTEIN RECEPTOR-RELATED PROTEIN 11"/>
    <property type="match status" value="1"/>
</dbReference>
<keyword evidence="2" id="KW-0472">Membrane</keyword>
<protein>
    <submittedName>
        <fullName evidence="3">Uncharacterized protein</fullName>
    </submittedName>
</protein>
<dbReference type="AlphaFoldDB" id="A0AAW0XGH6"/>
<dbReference type="PANTHER" id="PTHR46876">
    <property type="entry name" value="LOW-DENSITY LIPOPROTEIN RECEPTOR-RELATED PROTEIN 11"/>
    <property type="match status" value="1"/>
</dbReference>
<keyword evidence="2" id="KW-1133">Transmembrane helix</keyword>
<evidence type="ECO:0000256" key="2">
    <source>
        <dbReference type="SAM" id="Phobius"/>
    </source>
</evidence>
<keyword evidence="2" id="KW-0812">Transmembrane</keyword>
<evidence type="ECO:0000313" key="4">
    <source>
        <dbReference type="Proteomes" id="UP001445076"/>
    </source>
</evidence>
<gene>
    <name evidence="3" type="ORF">OTU49_003838</name>
</gene>
<name>A0AAW0XGH6_CHEQU</name>
<feature type="transmembrane region" description="Helical" evidence="2">
    <location>
        <begin position="222"/>
        <end position="244"/>
    </location>
</feature>
<comment type="caution">
    <text evidence="3">The sequence shown here is derived from an EMBL/GenBank/DDBJ whole genome shotgun (WGS) entry which is preliminary data.</text>
</comment>
<organism evidence="3 4">
    <name type="scientific">Cherax quadricarinatus</name>
    <name type="common">Australian red claw crayfish</name>
    <dbReference type="NCBI Taxonomy" id="27406"/>
    <lineage>
        <taxon>Eukaryota</taxon>
        <taxon>Metazoa</taxon>
        <taxon>Ecdysozoa</taxon>
        <taxon>Arthropoda</taxon>
        <taxon>Crustacea</taxon>
        <taxon>Multicrustacea</taxon>
        <taxon>Malacostraca</taxon>
        <taxon>Eumalacostraca</taxon>
        <taxon>Eucarida</taxon>
        <taxon>Decapoda</taxon>
        <taxon>Pleocyemata</taxon>
        <taxon>Astacidea</taxon>
        <taxon>Parastacoidea</taxon>
        <taxon>Parastacidae</taxon>
        <taxon>Cherax</taxon>
    </lineage>
</organism>
<reference evidence="3 4" key="1">
    <citation type="journal article" date="2024" name="BMC Genomics">
        <title>Genome assembly of redclaw crayfish (Cherax quadricarinatus) provides insights into its immune adaptation and hypoxia tolerance.</title>
        <authorList>
            <person name="Liu Z."/>
            <person name="Zheng J."/>
            <person name="Li H."/>
            <person name="Fang K."/>
            <person name="Wang S."/>
            <person name="He J."/>
            <person name="Zhou D."/>
            <person name="Weng S."/>
            <person name="Chi M."/>
            <person name="Gu Z."/>
            <person name="He J."/>
            <person name="Li F."/>
            <person name="Wang M."/>
        </authorList>
    </citation>
    <scope>NUCLEOTIDE SEQUENCE [LARGE SCALE GENOMIC DNA]</scope>
    <source>
        <strain evidence="3">ZL_2023a</strain>
    </source>
</reference>
<keyword evidence="1" id="KW-0175">Coiled coil</keyword>
<dbReference type="Proteomes" id="UP001445076">
    <property type="component" value="Unassembled WGS sequence"/>
</dbReference>
<keyword evidence="4" id="KW-1185">Reference proteome</keyword>
<evidence type="ECO:0000313" key="3">
    <source>
        <dbReference type="EMBL" id="KAK8738381.1"/>
    </source>
</evidence>
<accession>A0AAW0XGH6</accession>
<proteinExistence type="predicted"/>
<dbReference type="EMBL" id="JARKIK010000039">
    <property type="protein sequence ID" value="KAK8738381.1"/>
    <property type="molecule type" value="Genomic_DNA"/>
</dbReference>